<name>A0AAI9ZXS5_9PEZI</name>
<dbReference type="AlphaFoldDB" id="A0AAI9ZXS5"/>
<evidence type="ECO:0000313" key="2">
    <source>
        <dbReference type="EMBL" id="KAK1638492.1"/>
    </source>
</evidence>
<dbReference type="EMBL" id="JAHMHQ010000007">
    <property type="protein sequence ID" value="KAK1638492.1"/>
    <property type="molecule type" value="Genomic_DNA"/>
</dbReference>
<organism evidence="2 3">
    <name type="scientific">Colletotrichum phormii</name>
    <dbReference type="NCBI Taxonomy" id="359342"/>
    <lineage>
        <taxon>Eukaryota</taxon>
        <taxon>Fungi</taxon>
        <taxon>Dikarya</taxon>
        <taxon>Ascomycota</taxon>
        <taxon>Pezizomycotina</taxon>
        <taxon>Sordariomycetes</taxon>
        <taxon>Hypocreomycetidae</taxon>
        <taxon>Glomerellales</taxon>
        <taxon>Glomerellaceae</taxon>
        <taxon>Colletotrichum</taxon>
        <taxon>Colletotrichum acutatum species complex</taxon>
    </lineage>
</organism>
<dbReference type="GeneID" id="85468967"/>
<evidence type="ECO:0000313" key="3">
    <source>
        <dbReference type="Proteomes" id="UP001243989"/>
    </source>
</evidence>
<accession>A0AAI9ZXS5</accession>
<gene>
    <name evidence="2" type="ORF">BDP81DRAFT_315711</name>
</gene>
<evidence type="ECO:0008006" key="4">
    <source>
        <dbReference type="Google" id="ProtNLM"/>
    </source>
</evidence>
<feature type="region of interest" description="Disordered" evidence="1">
    <location>
        <begin position="402"/>
        <end position="423"/>
    </location>
</feature>
<comment type="caution">
    <text evidence="2">The sequence shown here is derived from an EMBL/GenBank/DDBJ whole genome shotgun (WGS) entry which is preliminary data.</text>
</comment>
<feature type="region of interest" description="Disordered" evidence="1">
    <location>
        <begin position="220"/>
        <end position="270"/>
    </location>
</feature>
<dbReference type="Proteomes" id="UP001243989">
    <property type="component" value="Unassembled WGS sequence"/>
</dbReference>
<proteinExistence type="predicted"/>
<dbReference type="PANTHER" id="PTHR35179:SF1">
    <property type="entry name" value="INTEGRAL MEMBRANE PROTEIN"/>
    <property type="match status" value="1"/>
</dbReference>
<feature type="compositionally biased region" description="Basic and acidic residues" evidence="1">
    <location>
        <begin position="248"/>
        <end position="264"/>
    </location>
</feature>
<dbReference type="PANTHER" id="PTHR35179">
    <property type="entry name" value="PROTEIN CBG02620"/>
    <property type="match status" value="1"/>
</dbReference>
<sequence length="423" mass="48585">MKSDPKRNTEWLYISALKHVETVSNHLIEPTEGPVASAVSDFSVVCSYNWSGAYEPTIFVPGAPAKYKKPSLPLKLKSDHGIQYVDHNVYRNLVMPFEPMMRAASIMNPSANFDNVDIVISRGGLQRLLDFGKGKSQESFRVELNLVNNTLFVAWRKEKNSFRVSRLPGKESWGHAFEDAFTEYDAGLESSVSHHRVIQYNIGEIKCIVRHEVDGAYYGSDEAEENAPTNTEDGETPPSATKNATLTGKERISKETRAIQRGREAPPSSILELKARPRMEPWEAMNQMYFGRTPHLIIGQHEKGEFTNVRTEDCESMMETWEWWNHEPLNKLAYLLGSLRERVKKAIAEGKRAFAIYNTMWDKTALEIWTTLMRQAPILQKLERMFWTPECNLSVRRYPHPTHGETHQRFGQGKKPWQQRKNN</sequence>
<dbReference type="RefSeq" id="XP_060447099.1">
    <property type="nucleotide sequence ID" value="XM_060584105.1"/>
</dbReference>
<reference evidence="2" key="1">
    <citation type="submission" date="2021-06" db="EMBL/GenBank/DDBJ databases">
        <title>Comparative genomics, transcriptomics and evolutionary studies reveal genomic signatures of adaptation to plant cell wall in hemibiotrophic fungi.</title>
        <authorList>
            <consortium name="DOE Joint Genome Institute"/>
            <person name="Baroncelli R."/>
            <person name="Diaz J.F."/>
            <person name="Benocci T."/>
            <person name="Peng M."/>
            <person name="Battaglia E."/>
            <person name="Haridas S."/>
            <person name="Andreopoulos W."/>
            <person name="Labutti K."/>
            <person name="Pangilinan J."/>
            <person name="Floch G.L."/>
            <person name="Makela M.R."/>
            <person name="Henrissat B."/>
            <person name="Grigoriev I.V."/>
            <person name="Crouch J.A."/>
            <person name="De Vries R.P."/>
            <person name="Sukno S.A."/>
            <person name="Thon M.R."/>
        </authorList>
    </citation>
    <scope>NUCLEOTIDE SEQUENCE</scope>
    <source>
        <strain evidence="2">CBS 102054</strain>
    </source>
</reference>
<evidence type="ECO:0000256" key="1">
    <source>
        <dbReference type="SAM" id="MobiDB-lite"/>
    </source>
</evidence>
<keyword evidence="3" id="KW-1185">Reference proteome</keyword>
<protein>
    <recommendedName>
        <fullName evidence="4">Geranylgeranyl pyrophosphate synthetase</fullName>
    </recommendedName>
</protein>